<dbReference type="PROSITE" id="PS50110">
    <property type="entry name" value="RESPONSE_REGULATORY"/>
    <property type="match status" value="2"/>
</dbReference>
<dbReference type="InterPro" id="IPR004358">
    <property type="entry name" value="Sig_transdc_His_kin-like_C"/>
</dbReference>
<dbReference type="InterPro" id="IPR008207">
    <property type="entry name" value="Sig_transdc_His_kin_Hpt_dom"/>
</dbReference>
<sequence>MARQKAVEANEAKSNFVANISHEIRTPMNAILGLTYLLQKQPLSPTVLNMVQKIHHSGENLLGIINDILDFSKIEAHRLDIECVAFQLADVIDNVANIMSSSVGNKPIEVIMSAIPQGAESLKGDPLRLGQVLINLTGNALKFTKRGEVVVGMTRVNDYIHNEKVRIRFSVRDTGIGIPQEKQKTIFNAFSQVDASTTRTFGGTGLGLTISKQLVGLMGGDLQLFSEEGVGSEFYFELTFPLSDPATNSMPHMLHQRILIADDHDVALSLIVDTAMSLGWRPESTSSGQGVLDKLEKLGMSTFDVLLIDWRMPGIDGLSAVTSIHEQMPDFDTPVILMVNAADRDKLYDNPASKLIDAVITKPVTSSSLYNSLLEIKNRRGGIKNKIVRSQARRVEGLTILVVDDNEINRMVAENILSSEGAQVELAENGSIAFSILTKSPQKFDVILMDVQMPVMDGYAATREIKQNGELRNIPVIALTAAVFKADRDAAIRAGMDDFVPKPFDVEELIGTVLRCTKKQNSSGVSKARISYRDETLNDPYFSESLGLEKWSDKKSYQSQLAVFLEHHENDIQRMTDELEKAHYVEAQRLCHKLRGSAGALQLKPLWELSTQLEVLLEEESEDYLELLKELAQCMRETIELIREYLSNNRELDPTIKARVVEFTHQTEHACKSVLKTLSSNDADKVEKALSKVDKWLPEELVGNINSCLNEHDFRRAESIVKEYIDSQNS</sequence>
<dbReference type="InterPro" id="IPR011006">
    <property type="entry name" value="CheY-like_superfamily"/>
</dbReference>
<dbReference type="GO" id="GO:0005524">
    <property type="term" value="F:ATP binding"/>
    <property type="evidence" value="ECO:0007669"/>
    <property type="project" value="UniProtKB-KW"/>
</dbReference>
<feature type="modified residue" description="4-aspartylphosphate" evidence="12">
    <location>
        <position position="309"/>
    </location>
</feature>
<comment type="caution">
    <text evidence="16">The sequence shown here is derived from an EMBL/GenBank/DDBJ whole genome shotgun (WGS) entry which is preliminary data.</text>
</comment>
<dbReference type="Gene3D" id="3.40.50.2300">
    <property type="match status" value="2"/>
</dbReference>
<evidence type="ECO:0000259" key="14">
    <source>
        <dbReference type="PROSITE" id="PS50110"/>
    </source>
</evidence>
<reference evidence="16 17" key="1">
    <citation type="submission" date="2020-04" db="EMBL/GenBank/DDBJ databases">
        <title>Pseudoalteromonas caenipelagi sp. nov., isolated from a tidal flat.</title>
        <authorList>
            <person name="Park S."/>
            <person name="Yoon J.-H."/>
        </authorList>
    </citation>
    <scope>NUCLEOTIDE SEQUENCE [LARGE SCALE GENOMIC DNA]</scope>
    <source>
        <strain evidence="16 17">JBTF-M23</strain>
    </source>
</reference>
<comment type="catalytic activity">
    <reaction evidence="1">
        <text>ATP + protein L-histidine = ADP + protein N-phospho-L-histidine.</text>
        <dbReference type="EC" id="2.7.13.3"/>
    </reaction>
</comment>
<dbReference type="InterPro" id="IPR001789">
    <property type="entry name" value="Sig_transdc_resp-reg_receiver"/>
</dbReference>
<evidence type="ECO:0000256" key="9">
    <source>
        <dbReference type="ARBA" id="ARBA00064003"/>
    </source>
</evidence>
<keyword evidence="3 12" id="KW-0597">Phosphoprotein</keyword>
<organism evidence="16 17">
    <name type="scientific">Pseudoalteromonas caenipelagi</name>
    <dbReference type="NCBI Taxonomy" id="2726988"/>
    <lineage>
        <taxon>Bacteria</taxon>
        <taxon>Pseudomonadati</taxon>
        <taxon>Pseudomonadota</taxon>
        <taxon>Gammaproteobacteria</taxon>
        <taxon>Alteromonadales</taxon>
        <taxon>Pseudoalteromonadaceae</taxon>
        <taxon>Pseudoalteromonas</taxon>
    </lineage>
</organism>
<dbReference type="SMART" id="SM00073">
    <property type="entry name" value="HPT"/>
    <property type="match status" value="1"/>
</dbReference>
<dbReference type="Gene3D" id="1.20.120.160">
    <property type="entry name" value="HPT domain"/>
    <property type="match status" value="1"/>
</dbReference>
<feature type="domain" description="HPt" evidence="15">
    <location>
        <begin position="553"/>
        <end position="649"/>
    </location>
</feature>
<evidence type="ECO:0000256" key="7">
    <source>
        <dbReference type="ARBA" id="ARBA00022840"/>
    </source>
</evidence>
<dbReference type="RefSeq" id="WP_171624082.1">
    <property type="nucleotide sequence ID" value="NZ_JABBPG010000001.1"/>
</dbReference>
<dbReference type="SMART" id="SM00388">
    <property type="entry name" value="HisKA"/>
    <property type="match status" value="1"/>
</dbReference>
<keyword evidence="4" id="KW-0808">Transferase</keyword>
<dbReference type="SMART" id="SM00387">
    <property type="entry name" value="HATPase_c"/>
    <property type="match status" value="1"/>
</dbReference>
<feature type="domain" description="Response regulatory" evidence="14">
    <location>
        <begin position="399"/>
        <end position="517"/>
    </location>
</feature>
<dbReference type="SUPFAM" id="SSF47226">
    <property type="entry name" value="Histidine-containing phosphotransfer domain, HPT domain"/>
    <property type="match status" value="1"/>
</dbReference>
<evidence type="ECO:0000256" key="5">
    <source>
        <dbReference type="ARBA" id="ARBA00022741"/>
    </source>
</evidence>
<protein>
    <recommendedName>
        <fullName evidence="10">Sensory/regulatory protein RpfC</fullName>
        <ecNumber evidence="2">2.7.13.3</ecNumber>
    </recommendedName>
</protein>
<dbReference type="Pfam" id="PF01627">
    <property type="entry name" value="Hpt"/>
    <property type="match status" value="1"/>
</dbReference>
<feature type="modified residue" description="Phosphohistidine" evidence="11">
    <location>
        <position position="592"/>
    </location>
</feature>
<dbReference type="InterPro" id="IPR005467">
    <property type="entry name" value="His_kinase_dom"/>
</dbReference>
<dbReference type="GO" id="GO:0005886">
    <property type="term" value="C:plasma membrane"/>
    <property type="evidence" value="ECO:0007669"/>
    <property type="project" value="UniProtKB-SubCell"/>
</dbReference>
<keyword evidence="17" id="KW-1185">Reference proteome</keyword>
<evidence type="ECO:0000256" key="4">
    <source>
        <dbReference type="ARBA" id="ARBA00022679"/>
    </source>
</evidence>
<dbReference type="InterPro" id="IPR036890">
    <property type="entry name" value="HATPase_C_sf"/>
</dbReference>
<evidence type="ECO:0000256" key="8">
    <source>
        <dbReference type="ARBA" id="ARBA00023012"/>
    </source>
</evidence>
<dbReference type="InterPro" id="IPR003661">
    <property type="entry name" value="HisK_dim/P_dom"/>
</dbReference>
<proteinExistence type="predicted"/>
<name>A0A849VBA4_9GAMM</name>
<dbReference type="SUPFAM" id="SSF52172">
    <property type="entry name" value="CheY-like"/>
    <property type="match status" value="2"/>
</dbReference>
<dbReference type="PANTHER" id="PTHR45339">
    <property type="entry name" value="HYBRID SIGNAL TRANSDUCTION HISTIDINE KINASE J"/>
    <property type="match status" value="1"/>
</dbReference>
<evidence type="ECO:0000313" key="16">
    <source>
        <dbReference type="EMBL" id="NOU48971.1"/>
    </source>
</evidence>
<dbReference type="EC" id="2.7.13.3" evidence="2"/>
<dbReference type="InterPro" id="IPR003594">
    <property type="entry name" value="HATPase_dom"/>
</dbReference>
<evidence type="ECO:0000259" key="15">
    <source>
        <dbReference type="PROSITE" id="PS50894"/>
    </source>
</evidence>
<dbReference type="EMBL" id="JABBPG010000001">
    <property type="protein sequence ID" value="NOU48971.1"/>
    <property type="molecule type" value="Genomic_DNA"/>
</dbReference>
<dbReference type="Pfam" id="PF00072">
    <property type="entry name" value="Response_reg"/>
    <property type="match status" value="2"/>
</dbReference>
<dbReference type="AlphaFoldDB" id="A0A849VBA4"/>
<feature type="modified residue" description="4-aspartylphosphate" evidence="12">
    <location>
        <position position="450"/>
    </location>
</feature>
<dbReference type="PROSITE" id="PS50109">
    <property type="entry name" value="HIS_KIN"/>
    <property type="match status" value="1"/>
</dbReference>
<evidence type="ECO:0000256" key="1">
    <source>
        <dbReference type="ARBA" id="ARBA00000085"/>
    </source>
</evidence>
<dbReference type="PRINTS" id="PR00344">
    <property type="entry name" value="BCTRLSENSOR"/>
</dbReference>
<dbReference type="SMART" id="SM00448">
    <property type="entry name" value="REC"/>
    <property type="match status" value="2"/>
</dbReference>
<evidence type="ECO:0000256" key="12">
    <source>
        <dbReference type="PROSITE-ProRule" id="PRU00169"/>
    </source>
</evidence>
<evidence type="ECO:0000256" key="2">
    <source>
        <dbReference type="ARBA" id="ARBA00012438"/>
    </source>
</evidence>
<dbReference type="SUPFAM" id="SSF47384">
    <property type="entry name" value="Homodimeric domain of signal transducing histidine kinase"/>
    <property type="match status" value="1"/>
</dbReference>
<dbReference type="Proteomes" id="UP000586305">
    <property type="component" value="Unassembled WGS sequence"/>
</dbReference>
<keyword evidence="5" id="KW-0547">Nucleotide-binding</keyword>
<keyword evidence="6" id="KW-0418">Kinase</keyword>
<dbReference type="Pfam" id="PF02518">
    <property type="entry name" value="HATPase_c"/>
    <property type="match status" value="1"/>
</dbReference>
<accession>A0A849VBA4</accession>
<evidence type="ECO:0000259" key="13">
    <source>
        <dbReference type="PROSITE" id="PS50109"/>
    </source>
</evidence>
<dbReference type="CDD" id="cd17546">
    <property type="entry name" value="REC_hyHK_CKI1_RcsC-like"/>
    <property type="match status" value="2"/>
</dbReference>
<evidence type="ECO:0000313" key="17">
    <source>
        <dbReference type="Proteomes" id="UP000586305"/>
    </source>
</evidence>
<feature type="domain" description="Histidine kinase" evidence="13">
    <location>
        <begin position="19"/>
        <end position="242"/>
    </location>
</feature>
<dbReference type="InterPro" id="IPR036641">
    <property type="entry name" value="HPT_dom_sf"/>
</dbReference>
<keyword evidence="7" id="KW-0067">ATP-binding</keyword>
<keyword evidence="8" id="KW-0902">Two-component regulatory system</keyword>
<evidence type="ECO:0000256" key="6">
    <source>
        <dbReference type="ARBA" id="ARBA00022777"/>
    </source>
</evidence>
<dbReference type="FunFam" id="3.30.565.10:FF:000010">
    <property type="entry name" value="Sensor histidine kinase RcsC"/>
    <property type="match status" value="1"/>
</dbReference>
<evidence type="ECO:0000256" key="3">
    <source>
        <dbReference type="ARBA" id="ARBA00022553"/>
    </source>
</evidence>
<dbReference type="PANTHER" id="PTHR45339:SF3">
    <property type="entry name" value="HISTIDINE KINASE"/>
    <property type="match status" value="1"/>
</dbReference>
<evidence type="ECO:0000256" key="10">
    <source>
        <dbReference type="ARBA" id="ARBA00068150"/>
    </source>
</evidence>
<gene>
    <name evidence="16" type="ORF">HG263_00205</name>
</gene>
<dbReference type="Gene3D" id="3.30.565.10">
    <property type="entry name" value="Histidine kinase-like ATPase, C-terminal domain"/>
    <property type="match status" value="1"/>
</dbReference>
<comment type="subunit">
    <text evidence="9">At low DSF concentrations, interacts with RpfF.</text>
</comment>
<dbReference type="FunFam" id="1.10.287.130:FF:000002">
    <property type="entry name" value="Two-component osmosensing histidine kinase"/>
    <property type="match status" value="1"/>
</dbReference>
<dbReference type="Pfam" id="PF00512">
    <property type="entry name" value="HisKA"/>
    <property type="match status" value="1"/>
</dbReference>
<dbReference type="Gene3D" id="1.10.287.130">
    <property type="match status" value="1"/>
</dbReference>
<dbReference type="CDD" id="cd16922">
    <property type="entry name" value="HATPase_EvgS-ArcB-TorS-like"/>
    <property type="match status" value="1"/>
</dbReference>
<dbReference type="PROSITE" id="PS50894">
    <property type="entry name" value="HPT"/>
    <property type="match status" value="1"/>
</dbReference>
<evidence type="ECO:0000256" key="11">
    <source>
        <dbReference type="PROSITE-ProRule" id="PRU00110"/>
    </source>
</evidence>
<dbReference type="SUPFAM" id="SSF55874">
    <property type="entry name" value="ATPase domain of HSP90 chaperone/DNA topoisomerase II/histidine kinase"/>
    <property type="match status" value="1"/>
</dbReference>
<dbReference type="GO" id="GO:0000155">
    <property type="term" value="F:phosphorelay sensor kinase activity"/>
    <property type="evidence" value="ECO:0007669"/>
    <property type="project" value="InterPro"/>
</dbReference>
<feature type="domain" description="Response regulatory" evidence="14">
    <location>
        <begin position="257"/>
        <end position="377"/>
    </location>
</feature>
<dbReference type="InterPro" id="IPR036097">
    <property type="entry name" value="HisK_dim/P_sf"/>
</dbReference>
<dbReference type="CDD" id="cd00082">
    <property type="entry name" value="HisKA"/>
    <property type="match status" value="1"/>
</dbReference>